<dbReference type="Pfam" id="PF02583">
    <property type="entry name" value="Trns_repr_metal"/>
    <property type="match status" value="1"/>
</dbReference>
<dbReference type="EMBL" id="SMSJ01000056">
    <property type="protein sequence ID" value="TDH59705.1"/>
    <property type="molecule type" value="Genomic_DNA"/>
</dbReference>
<comment type="caution">
    <text evidence="2">The sequence shown here is derived from an EMBL/GenBank/DDBJ whole genome shotgun (WGS) entry which is preliminary data.</text>
</comment>
<dbReference type="GO" id="GO:0046872">
    <property type="term" value="F:metal ion binding"/>
    <property type="evidence" value="ECO:0007669"/>
    <property type="project" value="InterPro"/>
</dbReference>
<protein>
    <submittedName>
        <fullName evidence="2">Metal-sensing transcriptional repressor</fullName>
    </submittedName>
</protein>
<dbReference type="GO" id="GO:0045892">
    <property type="term" value="P:negative regulation of DNA-templated transcription"/>
    <property type="evidence" value="ECO:0007669"/>
    <property type="project" value="UniProtKB-ARBA"/>
</dbReference>
<dbReference type="InterPro" id="IPR003735">
    <property type="entry name" value="Metal_Tscrpt_repr"/>
</dbReference>
<dbReference type="OrthoDB" id="9811244at2"/>
<comment type="similarity">
    <text evidence="1">Belongs to the FrmR/RcnR family.</text>
</comment>
<dbReference type="AlphaFoldDB" id="A0A4V3A9P2"/>
<evidence type="ECO:0000313" key="2">
    <source>
        <dbReference type="EMBL" id="TDH59705.1"/>
    </source>
</evidence>
<reference evidence="2 3" key="1">
    <citation type="journal article" date="2016" name="J. Microbiol.">
        <title>Dankookia rubra gen. nov., sp. nov., an alphaproteobacterium isolated from sediment of a shallow stream.</title>
        <authorList>
            <person name="Kim W.H."/>
            <person name="Kim D.H."/>
            <person name="Kang K."/>
            <person name="Ahn T.Y."/>
        </authorList>
    </citation>
    <scope>NUCLEOTIDE SEQUENCE [LARGE SCALE GENOMIC DNA]</scope>
    <source>
        <strain evidence="2 3">JCM30602</strain>
    </source>
</reference>
<gene>
    <name evidence="2" type="ORF">E2C06_25835</name>
</gene>
<organism evidence="2 3">
    <name type="scientific">Dankookia rubra</name>
    <dbReference type="NCBI Taxonomy" id="1442381"/>
    <lineage>
        <taxon>Bacteria</taxon>
        <taxon>Pseudomonadati</taxon>
        <taxon>Pseudomonadota</taxon>
        <taxon>Alphaproteobacteria</taxon>
        <taxon>Acetobacterales</taxon>
        <taxon>Roseomonadaceae</taxon>
        <taxon>Dankookia</taxon>
    </lineage>
</organism>
<dbReference type="Gene3D" id="1.20.58.1000">
    <property type="entry name" value="Metal-sensitive repressor, helix protomer"/>
    <property type="match status" value="1"/>
</dbReference>
<dbReference type="PANTHER" id="PTHR33677">
    <property type="entry name" value="TRANSCRIPTIONAL REPRESSOR FRMR-RELATED"/>
    <property type="match status" value="1"/>
</dbReference>
<accession>A0A4V3A9P2</accession>
<evidence type="ECO:0000313" key="3">
    <source>
        <dbReference type="Proteomes" id="UP000295096"/>
    </source>
</evidence>
<evidence type="ECO:0000256" key="1">
    <source>
        <dbReference type="ARBA" id="ARBA00005260"/>
    </source>
</evidence>
<keyword evidence="3" id="KW-1185">Reference proteome</keyword>
<sequence>MADPYLHLSHPEVVKRLKRAAGHLQGVIEMIEAGRSCIELAQQLHAVEAAIANAKKMLIHDHLEHCLDHVVGTVPRSERGPIEEFKAITKYL</sequence>
<dbReference type="Proteomes" id="UP000295096">
    <property type="component" value="Unassembled WGS sequence"/>
</dbReference>
<dbReference type="CDD" id="cd10154">
    <property type="entry name" value="NreA-like_DUF156"/>
    <property type="match status" value="1"/>
</dbReference>
<dbReference type="RefSeq" id="WP_133291467.1">
    <property type="nucleotide sequence ID" value="NZ_SMSJ01000056.1"/>
</dbReference>
<dbReference type="GO" id="GO:0003677">
    <property type="term" value="F:DNA binding"/>
    <property type="evidence" value="ECO:0007669"/>
    <property type="project" value="InterPro"/>
</dbReference>
<proteinExistence type="inferred from homology"/>
<name>A0A4V3A9P2_9PROT</name>
<dbReference type="InterPro" id="IPR038390">
    <property type="entry name" value="Metal_Tscrpt_repr_sf"/>
</dbReference>